<sequence length="303" mass="32792">MFRLAHLSDPHVGPLPRPQLRQLMSKRLTGWINWQRSRREAHDMALLATLVADLRAQHPTHIACTGDTCNIGLPSEWATSRVFLEGLGDPEHVSFVPGNHDAYVPGALEGLLREVGPWTRSDDGSERVFPFLRRYGSIALIGLSSAIPTMPFIASGRIGRQQMMAAEHLLRDLGEDESCFRIVLIHHPPHVGGTSAGRNLKDARAFEAMIARVGAELVLHGHNHVGSVAHLPGPRGLMPVVGAPSASAGSGTATHRAGYHLFEINQTEAGFTIRAERRGLKPDGSFGSLGLLSLTPHTLAEDS</sequence>
<dbReference type="SUPFAM" id="SSF56300">
    <property type="entry name" value="Metallo-dependent phosphatases"/>
    <property type="match status" value="1"/>
</dbReference>
<feature type="domain" description="Calcineurin-like phosphoesterase" evidence="5">
    <location>
        <begin position="2"/>
        <end position="225"/>
    </location>
</feature>
<name>A0ABX0V8P4_9HYPH</name>
<dbReference type="InterPro" id="IPR029052">
    <property type="entry name" value="Metallo-depent_PP-like"/>
</dbReference>
<evidence type="ECO:0000256" key="3">
    <source>
        <dbReference type="ARBA" id="ARBA00023004"/>
    </source>
</evidence>
<dbReference type="InterPro" id="IPR004843">
    <property type="entry name" value="Calcineurin-like_PHP"/>
</dbReference>
<proteinExistence type="inferred from homology"/>
<organism evidence="6 7">
    <name type="scientific">Microvirga terricola</name>
    <dbReference type="NCBI Taxonomy" id="2719797"/>
    <lineage>
        <taxon>Bacteria</taxon>
        <taxon>Pseudomonadati</taxon>
        <taxon>Pseudomonadota</taxon>
        <taxon>Alphaproteobacteria</taxon>
        <taxon>Hyphomicrobiales</taxon>
        <taxon>Methylobacteriaceae</taxon>
        <taxon>Microvirga</taxon>
    </lineage>
</organism>
<evidence type="ECO:0000256" key="1">
    <source>
        <dbReference type="ARBA" id="ARBA00022723"/>
    </source>
</evidence>
<keyword evidence="2" id="KW-0378">Hydrolase</keyword>
<dbReference type="Gene3D" id="3.60.21.10">
    <property type="match status" value="1"/>
</dbReference>
<dbReference type="RefSeq" id="WP_167672120.1">
    <property type="nucleotide sequence ID" value="NZ_JAATJS010000002.1"/>
</dbReference>
<dbReference type="Pfam" id="PF00149">
    <property type="entry name" value="Metallophos"/>
    <property type="match status" value="1"/>
</dbReference>
<evidence type="ECO:0000313" key="7">
    <source>
        <dbReference type="Proteomes" id="UP000707352"/>
    </source>
</evidence>
<accession>A0ABX0V8P4</accession>
<gene>
    <name evidence="6" type="ORF">HB375_06295</name>
</gene>
<keyword evidence="3" id="KW-0408">Iron</keyword>
<dbReference type="EMBL" id="JAATJS010000002">
    <property type="protein sequence ID" value="NIX76224.1"/>
    <property type="molecule type" value="Genomic_DNA"/>
</dbReference>
<dbReference type="PANTHER" id="PTHR42988">
    <property type="entry name" value="PHOSPHOHYDROLASE"/>
    <property type="match status" value="1"/>
</dbReference>
<evidence type="ECO:0000259" key="5">
    <source>
        <dbReference type="Pfam" id="PF00149"/>
    </source>
</evidence>
<evidence type="ECO:0000256" key="4">
    <source>
        <dbReference type="ARBA" id="ARBA00025742"/>
    </source>
</evidence>
<comment type="caution">
    <text evidence="6">The sequence shown here is derived from an EMBL/GenBank/DDBJ whole genome shotgun (WGS) entry which is preliminary data.</text>
</comment>
<dbReference type="PANTHER" id="PTHR42988:SF2">
    <property type="entry name" value="CYCLIC NUCLEOTIDE PHOSPHODIESTERASE CBUA0032-RELATED"/>
    <property type="match status" value="1"/>
</dbReference>
<evidence type="ECO:0000256" key="2">
    <source>
        <dbReference type="ARBA" id="ARBA00022801"/>
    </source>
</evidence>
<evidence type="ECO:0000313" key="6">
    <source>
        <dbReference type="EMBL" id="NIX76224.1"/>
    </source>
</evidence>
<reference evidence="6 7" key="1">
    <citation type="submission" date="2020-03" db="EMBL/GenBank/DDBJ databases">
        <title>The genome sequence of Microvirga sp. c23x22.</title>
        <authorList>
            <person name="Zhang X."/>
        </authorList>
    </citation>
    <scope>NUCLEOTIDE SEQUENCE [LARGE SCALE GENOMIC DNA]</scope>
    <source>
        <strain evidence="7">c23x22</strain>
    </source>
</reference>
<protein>
    <submittedName>
        <fullName evidence="6">Metallophosphoesterase</fullName>
    </submittedName>
</protein>
<dbReference type="InterPro" id="IPR050884">
    <property type="entry name" value="CNP_phosphodiesterase-III"/>
</dbReference>
<comment type="similarity">
    <text evidence="4">Belongs to the cyclic nucleotide phosphodiesterase class-III family.</text>
</comment>
<keyword evidence="7" id="KW-1185">Reference proteome</keyword>
<dbReference type="Proteomes" id="UP000707352">
    <property type="component" value="Unassembled WGS sequence"/>
</dbReference>
<keyword evidence="1" id="KW-0479">Metal-binding</keyword>